<accession>A0A9Q1L6B3</accession>
<dbReference type="PANTHER" id="PTHR31391">
    <property type="entry name" value="B3 DOMAIN-CONTAINING PROTEIN OS11G0197600-RELATED"/>
    <property type="match status" value="1"/>
</dbReference>
<dbReference type="PANTHER" id="PTHR31391:SF106">
    <property type="entry name" value="B3 DOMAIN-CONTAINING PROTEIN OS01G0723500"/>
    <property type="match status" value="1"/>
</dbReference>
<feature type="domain" description="TF-B3" evidence="7">
    <location>
        <begin position="104"/>
        <end position="200"/>
    </location>
</feature>
<evidence type="ECO:0000256" key="2">
    <source>
        <dbReference type="ARBA" id="ARBA00023015"/>
    </source>
</evidence>
<organism evidence="8 9">
    <name type="scientific">Anisodus acutangulus</name>
    <dbReference type="NCBI Taxonomy" id="402998"/>
    <lineage>
        <taxon>Eukaryota</taxon>
        <taxon>Viridiplantae</taxon>
        <taxon>Streptophyta</taxon>
        <taxon>Embryophyta</taxon>
        <taxon>Tracheophyta</taxon>
        <taxon>Spermatophyta</taxon>
        <taxon>Magnoliopsida</taxon>
        <taxon>eudicotyledons</taxon>
        <taxon>Gunneridae</taxon>
        <taxon>Pentapetalae</taxon>
        <taxon>asterids</taxon>
        <taxon>lamiids</taxon>
        <taxon>Solanales</taxon>
        <taxon>Solanaceae</taxon>
        <taxon>Solanoideae</taxon>
        <taxon>Hyoscyameae</taxon>
        <taxon>Anisodus</taxon>
    </lineage>
</organism>
<protein>
    <recommendedName>
        <fullName evidence="7">TF-B3 domain-containing protein</fullName>
    </recommendedName>
</protein>
<dbReference type="Pfam" id="PF02362">
    <property type="entry name" value="B3"/>
    <property type="match status" value="1"/>
</dbReference>
<dbReference type="Proteomes" id="UP001152561">
    <property type="component" value="Unassembled WGS sequence"/>
</dbReference>
<dbReference type="OrthoDB" id="623918at2759"/>
<evidence type="ECO:0000256" key="3">
    <source>
        <dbReference type="ARBA" id="ARBA00023125"/>
    </source>
</evidence>
<evidence type="ECO:0000259" key="7">
    <source>
        <dbReference type="PROSITE" id="PS50863"/>
    </source>
</evidence>
<dbReference type="SUPFAM" id="SSF101936">
    <property type="entry name" value="DNA-binding pseudobarrel domain"/>
    <property type="match status" value="1"/>
</dbReference>
<dbReference type="GO" id="GO:0005634">
    <property type="term" value="C:nucleus"/>
    <property type="evidence" value="ECO:0007669"/>
    <property type="project" value="UniProtKB-SubCell"/>
</dbReference>
<proteinExistence type="predicted"/>
<keyword evidence="2" id="KW-0805">Transcription regulation</keyword>
<feature type="region of interest" description="Disordered" evidence="6">
    <location>
        <begin position="221"/>
        <end position="251"/>
    </location>
</feature>
<evidence type="ECO:0000256" key="1">
    <source>
        <dbReference type="ARBA" id="ARBA00004123"/>
    </source>
</evidence>
<evidence type="ECO:0000313" key="9">
    <source>
        <dbReference type="Proteomes" id="UP001152561"/>
    </source>
</evidence>
<dbReference type="InterPro" id="IPR015300">
    <property type="entry name" value="DNA-bd_pseudobarrel_sf"/>
</dbReference>
<evidence type="ECO:0000256" key="4">
    <source>
        <dbReference type="ARBA" id="ARBA00023163"/>
    </source>
</evidence>
<keyword evidence="9" id="KW-1185">Reference proteome</keyword>
<dbReference type="SMART" id="SM01019">
    <property type="entry name" value="B3"/>
    <property type="match status" value="1"/>
</dbReference>
<evidence type="ECO:0000313" key="8">
    <source>
        <dbReference type="EMBL" id="KAJ8530123.1"/>
    </source>
</evidence>
<keyword evidence="4" id="KW-0804">Transcription</keyword>
<dbReference type="AlphaFoldDB" id="A0A9Q1L6B3"/>
<gene>
    <name evidence="8" type="ORF">K7X08_036958</name>
</gene>
<dbReference type="Gene3D" id="2.40.330.10">
    <property type="entry name" value="DNA-binding pseudobarrel domain"/>
    <property type="match status" value="1"/>
</dbReference>
<dbReference type="InterPro" id="IPR003340">
    <property type="entry name" value="B3_DNA-bd"/>
</dbReference>
<reference evidence="9" key="1">
    <citation type="journal article" date="2023" name="Proc. Natl. Acad. Sci. U.S.A.">
        <title>Genomic and structural basis for evolution of tropane alkaloid biosynthesis.</title>
        <authorList>
            <person name="Wanga Y.-J."/>
            <person name="Taina T."/>
            <person name="Yua J.-Y."/>
            <person name="Lia J."/>
            <person name="Xua B."/>
            <person name="Chenc J."/>
            <person name="D'Auriad J.C."/>
            <person name="Huanga J.-P."/>
            <person name="Huanga S.-X."/>
        </authorList>
    </citation>
    <scope>NUCLEOTIDE SEQUENCE [LARGE SCALE GENOMIC DNA]</scope>
    <source>
        <strain evidence="9">cv. KIB-2019</strain>
    </source>
</reference>
<evidence type="ECO:0000256" key="6">
    <source>
        <dbReference type="SAM" id="MobiDB-lite"/>
    </source>
</evidence>
<dbReference type="EMBL" id="JAJAGQ010000022">
    <property type="protein sequence ID" value="KAJ8530123.1"/>
    <property type="molecule type" value="Genomic_DNA"/>
</dbReference>
<name>A0A9Q1L6B3_9SOLA</name>
<comment type="caution">
    <text evidence="8">The sequence shown here is derived from an EMBL/GenBank/DDBJ whole genome shotgun (WGS) entry which is preliminary data.</text>
</comment>
<evidence type="ECO:0000256" key="5">
    <source>
        <dbReference type="ARBA" id="ARBA00023242"/>
    </source>
</evidence>
<dbReference type="PROSITE" id="PS50863">
    <property type="entry name" value="B3"/>
    <property type="match status" value="1"/>
</dbReference>
<dbReference type="GO" id="GO:0003677">
    <property type="term" value="F:DNA binding"/>
    <property type="evidence" value="ECO:0007669"/>
    <property type="project" value="UniProtKB-KW"/>
</dbReference>
<dbReference type="InterPro" id="IPR044837">
    <property type="entry name" value="REM16-like"/>
</dbReference>
<comment type="subcellular location">
    <subcellularLocation>
        <location evidence="1">Nucleus</location>
    </subcellularLocation>
</comment>
<keyword evidence="5" id="KW-0539">Nucleus</keyword>
<keyword evidence="3" id="KW-0238">DNA-binding</keyword>
<dbReference type="CDD" id="cd10017">
    <property type="entry name" value="B3_DNA"/>
    <property type="match status" value="1"/>
</dbReference>
<sequence length="251" mass="29041">MIDKRPIFYQIFHPKITSELRIPAWFFRHISEESPDKATLNCLSGGTWNIKLQCDEDGLLIHRLGEISEKLPTRRRGFSQHETQRERAALEKAEDLLTPNIPQFVKCLEGYNVNKSCFLNIPADFVREYMPKTSELIELQDSNGNKWNVRCIRRKSHMFLSKGWLEFVRDNSLVVGDACVFELIKDLQADELMLKTIGKNCIIQFDASKHTGFSDAFGPVSSNRTSRKTDMKKSFTESVVHGRPYNRRKRG</sequence>